<evidence type="ECO:0000313" key="2">
    <source>
        <dbReference type="EMBL" id="AEI09805.1"/>
    </source>
</evidence>
<dbReference type="eggNOG" id="ENOG5030TK4">
    <property type="taxonomic scope" value="Bacteria"/>
</dbReference>
<dbReference type="Proteomes" id="UP000000492">
    <property type="component" value="Chromosome"/>
</dbReference>
<protein>
    <recommendedName>
        <fullName evidence="4">Secreted protein</fullName>
    </recommendedName>
</protein>
<evidence type="ECO:0000313" key="3">
    <source>
        <dbReference type="Proteomes" id="UP000000492"/>
    </source>
</evidence>
<dbReference type="AlphaFoldDB" id="F8DZI6"/>
<dbReference type="HOGENOM" id="CLU_084708_2_0_11"/>
<dbReference type="KEGG" id="crd:CRES_1451"/>
<gene>
    <name evidence="2" type="ordered locus">CRES_1451</name>
</gene>
<evidence type="ECO:0000256" key="1">
    <source>
        <dbReference type="SAM" id="MobiDB-lite"/>
    </source>
</evidence>
<evidence type="ECO:0008006" key="4">
    <source>
        <dbReference type="Google" id="ProtNLM"/>
    </source>
</evidence>
<dbReference type="EMBL" id="CP002857">
    <property type="protein sequence ID" value="AEI09805.1"/>
    <property type="molecule type" value="Genomic_DNA"/>
</dbReference>
<feature type="region of interest" description="Disordered" evidence="1">
    <location>
        <begin position="157"/>
        <end position="192"/>
    </location>
</feature>
<proteinExistence type="predicted"/>
<dbReference type="STRING" id="662755.CRES_1451"/>
<organism evidence="2 3">
    <name type="scientific">Corynebacterium resistens (strain DSM 45100 / JCM 12819 / GTC 2026 / SICGH 158)</name>
    <dbReference type="NCBI Taxonomy" id="662755"/>
    <lineage>
        <taxon>Bacteria</taxon>
        <taxon>Bacillati</taxon>
        <taxon>Actinomycetota</taxon>
        <taxon>Actinomycetes</taxon>
        <taxon>Mycobacteriales</taxon>
        <taxon>Corynebacteriaceae</taxon>
        <taxon>Corynebacterium</taxon>
    </lineage>
</organism>
<sequence length="192" mass="21166">MLSIGVPHSPTKKLGIGSREADSLGLYYQHALEKADPETNEKFEVERVTIDPRQRIDDLRSGRIQVTFGCVGELLDLLDAHKGQQLRELYRKEDKPDPAKWRDITHSTMMAALPAGVAASDPGIASICPDETLPQNIVALYDNDKLKRFDRRQLNNVAGGVSTEMLGSERDGSKKEPPQDEEGKAKASKAGE</sequence>
<keyword evidence="3" id="KW-1185">Reference proteome</keyword>
<feature type="compositionally biased region" description="Basic and acidic residues" evidence="1">
    <location>
        <begin position="167"/>
        <end position="192"/>
    </location>
</feature>
<name>F8DZI6_CORRG</name>
<reference evidence="2 3" key="1">
    <citation type="journal article" date="2012" name="BMC Genomics">
        <title>Complete genome sequence, lifestyle, and multi-drug resistance of the human pathogen Corynebacterium resistens DSM 45100 isolated from blood samples of a leukemia patient.</title>
        <authorList>
            <person name="Schroder J."/>
            <person name="Maus I."/>
            <person name="Meyer K."/>
            <person name="Wordemann S."/>
            <person name="Blom J."/>
            <person name="Jaenicke S."/>
            <person name="Schneider J."/>
            <person name="Trost E."/>
            <person name="Tauch A."/>
        </authorList>
    </citation>
    <scope>NUCLEOTIDE SEQUENCE [LARGE SCALE GENOMIC DNA]</scope>
    <source>
        <strain evidence="3">DSM 45100 / JCM 12819 / CCUG 50093 / GTC 2026 / SICGH 158</strain>
    </source>
</reference>
<accession>F8DZI6</accession>